<feature type="non-terminal residue" evidence="4">
    <location>
        <position position="1"/>
    </location>
</feature>
<protein>
    <submittedName>
        <fullName evidence="4">Uncharacterized protein</fullName>
    </submittedName>
</protein>
<accession>A0AA38FFT5</accession>
<proteinExistence type="inferred from homology"/>
<dbReference type="GO" id="GO:0046540">
    <property type="term" value="C:U4/U6 x U5 tri-snRNP complex"/>
    <property type="evidence" value="ECO:0007669"/>
    <property type="project" value="TreeGrafter"/>
</dbReference>
<organism evidence="4 5">
    <name type="scientific">Taxus chinensis</name>
    <name type="common">Chinese yew</name>
    <name type="synonym">Taxus wallichiana var. chinensis</name>
    <dbReference type="NCBI Taxonomy" id="29808"/>
    <lineage>
        <taxon>Eukaryota</taxon>
        <taxon>Viridiplantae</taxon>
        <taxon>Streptophyta</taxon>
        <taxon>Embryophyta</taxon>
        <taxon>Tracheophyta</taxon>
        <taxon>Spermatophyta</taxon>
        <taxon>Pinopsida</taxon>
        <taxon>Pinidae</taxon>
        <taxon>Conifers II</taxon>
        <taxon>Cupressales</taxon>
        <taxon>Taxaceae</taxon>
        <taxon>Taxus</taxon>
    </lineage>
</organism>
<gene>
    <name evidence="4" type="ORF">KI387_009048</name>
</gene>
<dbReference type="PANTHER" id="PTHR14152">
    <property type="entry name" value="SQUAMOUS CELL CARCINOMA ANTIGEN RECOGNISED BY CYTOTOXIC T LYMPHOCYTES"/>
    <property type="match status" value="1"/>
</dbReference>
<dbReference type="GO" id="GO:0000481">
    <property type="term" value="P:maturation of 5S rRNA"/>
    <property type="evidence" value="ECO:0007669"/>
    <property type="project" value="TreeGrafter"/>
</dbReference>
<name>A0AA38FFT5_TAXCH</name>
<keyword evidence="3" id="KW-0539">Nucleus</keyword>
<keyword evidence="5" id="KW-1185">Reference proteome</keyword>
<dbReference type="EMBL" id="JAHRHJ020000008">
    <property type="protein sequence ID" value="KAH9304644.1"/>
    <property type="molecule type" value="Genomic_DNA"/>
</dbReference>
<dbReference type="Pfam" id="PF03343">
    <property type="entry name" value="SART-1"/>
    <property type="match status" value="1"/>
</dbReference>
<evidence type="ECO:0000313" key="4">
    <source>
        <dbReference type="EMBL" id="KAH9304644.1"/>
    </source>
</evidence>
<comment type="similarity">
    <text evidence="2">Belongs to the SNU66/SART1 family.</text>
</comment>
<dbReference type="GO" id="GO:0045292">
    <property type="term" value="P:mRNA cis splicing, via spliceosome"/>
    <property type="evidence" value="ECO:0007669"/>
    <property type="project" value="TreeGrafter"/>
</dbReference>
<evidence type="ECO:0000313" key="5">
    <source>
        <dbReference type="Proteomes" id="UP000824469"/>
    </source>
</evidence>
<dbReference type="AlphaFoldDB" id="A0AA38FFT5"/>
<dbReference type="PANTHER" id="PTHR14152:SF5">
    <property type="entry name" value="U4_U6.U5 TRI-SNRNP-ASSOCIATED PROTEIN 1"/>
    <property type="match status" value="1"/>
</dbReference>
<evidence type="ECO:0000256" key="1">
    <source>
        <dbReference type="ARBA" id="ARBA00004123"/>
    </source>
</evidence>
<dbReference type="InterPro" id="IPR005011">
    <property type="entry name" value="SNU66/SART1"/>
</dbReference>
<reference evidence="4 5" key="1">
    <citation type="journal article" date="2021" name="Nat. Plants">
        <title>The Taxus genome provides insights into paclitaxel biosynthesis.</title>
        <authorList>
            <person name="Xiong X."/>
            <person name="Gou J."/>
            <person name="Liao Q."/>
            <person name="Li Y."/>
            <person name="Zhou Q."/>
            <person name="Bi G."/>
            <person name="Li C."/>
            <person name="Du R."/>
            <person name="Wang X."/>
            <person name="Sun T."/>
            <person name="Guo L."/>
            <person name="Liang H."/>
            <person name="Lu P."/>
            <person name="Wu Y."/>
            <person name="Zhang Z."/>
            <person name="Ro D.K."/>
            <person name="Shang Y."/>
            <person name="Huang S."/>
            <person name="Yan J."/>
        </authorList>
    </citation>
    <scope>NUCLEOTIDE SEQUENCE [LARGE SCALE GENOMIC DNA]</scope>
    <source>
        <strain evidence="4">Ta-2019</strain>
    </source>
</reference>
<comment type="caution">
    <text evidence="4">The sequence shown here is derived from an EMBL/GenBank/DDBJ whole genome shotgun (WGS) entry which is preliminary data.</text>
</comment>
<dbReference type="Proteomes" id="UP000824469">
    <property type="component" value="Unassembled WGS sequence"/>
</dbReference>
<sequence>IRKRLQGTTMGNRAEEFLSQTGTNISDYYTHDKMLQFKKPKKKKKKLRKKDKLDVDALEEEAVTSGLGIEDLSSWVGIQRRGLREEEKKAEAEQWKNSYETTYNKTTEASKFLRDEKPLYEMKMDDDGDIVFGGEDDKLYKSLEKAMEEVVKKQTKSLGFSSHEIAWLAVSTNQLKGDWQSQPLSEAHENKVLFTKMEEFLWGLQPNESILQNAMILEN</sequence>
<evidence type="ECO:0000256" key="3">
    <source>
        <dbReference type="ARBA" id="ARBA00023242"/>
    </source>
</evidence>
<comment type="subcellular location">
    <subcellularLocation>
        <location evidence="1">Nucleus</location>
    </subcellularLocation>
</comment>
<evidence type="ECO:0000256" key="2">
    <source>
        <dbReference type="ARBA" id="ARBA00006076"/>
    </source>
</evidence>